<dbReference type="SUPFAM" id="SSF49265">
    <property type="entry name" value="Fibronectin type III"/>
    <property type="match status" value="1"/>
</dbReference>
<dbReference type="InterPro" id="IPR036116">
    <property type="entry name" value="FN3_sf"/>
</dbReference>
<accession>A0ABQ8S0U3</accession>
<proteinExistence type="predicted"/>
<evidence type="ECO:0000259" key="1">
    <source>
        <dbReference type="PROSITE" id="PS50853"/>
    </source>
</evidence>
<keyword evidence="3" id="KW-1185">Reference proteome</keyword>
<dbReference type="Gene3D" id="2.60.40.10">
    <property type="entry name" value="Immunoglobulins"/>
    <property type="match status" value="1"/>
</dbReference>
<name>A0ABQ8S0U3_PERAM</name>
<dbReference type="EMBL" id="JAJSOF020000038">
    <property type="protein sequence ID" value="KAJ4427563.1"/>
    <property type="molecule type" value="Genomic_DNA"/>
</dbReference>
<organism evidence="2 3">
    <name type="scientific">Periplaneta americana</name>
    <name type="common">American cockroach</name>
    <name type="synonym">Blatta americana</name>
    <dbReference type="NCBI Taxonomy" id="6978"/>
    <lineage>
        <taxon>Eukaryota</taxon>
        <taxon>Metazoa</taxon>
        <taxon>Ecdysozoa</taxon>
        <taxon>Arthropoda</taxon>
        <taxon>Hexapoda</taxon>
        <taxon>Insecta</taxon>
        <taxon>Pterygota</taxon>
        <taxon>Neoptera</taxon>
        <taxon>Polyneoptera</taxon>
        <taxon>Dictyoptera</taxon>
        <taxon>Blattodea</taxon>
        <taxon>Blattoidea</taxon>
        <taxon>Blattidae</taxon>
        <taxon>Blattinae</taxon>
        <taxon>Periplaneta</taxon>
    </lineage>
</organism>
<dbReference type="Pfam" id="PF00041">
    <property type="entry name" value="fn3"/>
    <property type="match status" value="1"/>
</dbReference>
<dbReference type="InterPro" id="IPR013783">
    <property type="entry name" value="Ig-like_fold"/>
</dbReference>
<sequence length="130" mass="14702">MAGLCEGGNEPPGSLKAKRSNGRIVYYKLQLVENGRSDSEAAVITLNATSFVLDELKRWTEYRIWVLAGTSVGDGPPSYPITVRTHEDEETTQTKKNKMMMMMMMMMMMQKKRKTGSNNQKRMDTGTENL</sequence>
<dbReference type="PROSITE" id="PS50853">
    <property type="entry name" value="FN3"/>
    <property type="match status" value="1"/>
</dbReference>
<evidence type="ECO:0000313" key="3">
    <source>
        <dbReference type="Proteomes" id="UP001148838"/>
    </source>
</evidence>
<evidence type="ECO:0000313" key="2">
    <source>
        <dbReference type="EMBL" id="KAJ4427563.1"/>
    </source>
</evidence>
<feature type="domain" description="Fibronectin type-III" evidence="1">
    <location>
        <begin position="1"/>
        <end position="88"/>
    </location>
</feature>
<comment type="caution">
    <text evidence="2">The sequence shown here is derived from an EMBL/GenBank/DDBJ whole genome shotgun (WGS) entry which is preliminary data.</text>
</comment>
<dbReference type="Proteomes" id="UP001148838">
    <property type="component" value="Unassembled WGS sequence"/>
</dbReference>
<dbReference type="CDD" id="cd00063">
    <property type="entry name" value="FN3"/>
    <property type="match status" value="1"/>
</dbReference>
<dbReference type="InterPro" id="IPR003961">
    <property type="entry name" value="FN3_dom"/>
</dbReference>
<gene>
    <name evidence="2" type="ORF">ANN_25211</name>
</gene>
<protein>
    <recommendedName>
        <fullName evidence="1">Fibronectin type-III domain-containing protein</fullName>
    </recommendedName>
</protein>
<reference evidence="2 3" key="1">
    <citation type="journal article" date="2022" name="Allergy">
        <title>Genome assembly and annotation of Periplaneta americana reveal a comprehensive cockroach allergen profile.</title>
        <authorList>
            <person name="Wang L."/>
            <person name="Xiong Q."/>
            <person name="Saelim N."/>
            <person name="Wang L."/>
            <person name="Nong W."/>
            <person name="Wan A.T."/>
            <person name="Shi M."/>
            <person name="Liu X."/>
            <person name="Cao Q."/>
            <person name="Hui J.H.L."/>
            <person name="Sookrung N."/>
            <person name="Leung T.F."/>
            <person name="Tungtrongchitr A."/>
            <person name="Tsui S.K.W."/>
        </authorList>
    </citation>
    <scope>NUCLEOTIDE SEQUENCE [LARGE SCALE GENOMIC DNA]</scope>
    <source>
        <strain evidence="2">PWHHKU_190912</strain>
    </source>
</reference>